<feature type="domain" description="Zinc transporter ZIP4 N-terminal" evidence="12">
    <location>
        <begin position="185"/>
        <end position="351"/>
    </location>
</feature>
<evidence type="ECO:0000256" key="8">
    <source>
        <dbReference type="ARBA" id="ARBA00042541"/>
    </source>
</evidence>
<evidence type="ECO:0000313" key="15">
    <source>
        <dbReference type="Proteomes" id="UP000694546"/>
    </source>
</evidence>
<feature type="region of interest" description="Disordered" evidence="10">
    <location>
        <begin position="618"/>
        <end position="644"/>
    </location>
</feature>
<dbReference type="GO" id="GO:0030003">
    <property type="term" value="P:intracellular monoatomic cation homeostasis"/>
    <property type="evidence" value="ECO:0007669"/>
    <property type="project" value="TreeGrafter"/>
</dbReference>
<dbReference type="Pfam" id="PF18292">
    <property type="entry name" value="ZIP4_domain"/>
    <property type="match status" value="1"/>
</dbReference>
<dbReference type="GeneID" id="115537112"/>
<dbReference type="GO" id="GO:0071578">
    <property type="term" value="P:zinc ion import across plasma membrane"/>
    <property type="evidence" value="ECO:0007669"/>
    <property type="project" value="TreeGrafter"/>
</dbReference>
<comment type="subcellular location">
    <subcellularLocation>
        <location evidence="1">Membrane</location>
        <topology evidence="1">Multi-pass membrane protein</topology>
    </subcellularLocation>
</comment>
<dbReference type="PANTHER" id="PTHR12191:SF4">
    <property type="entry name" value="ZINC TRANSPORTER ZIP12"/>
    <property type="match status" value="1"/>
</dbReference>
<evidence type="ECO:0000256" key="9">
    <source>
        <dbReference type="ARBA" id="ARBA00042971"/>
    </source>
</evidence>
<dbReference type="Proteomes" id="UP000694546">
    <property type="component" value="Chromosome 23"/>
</dbReference>
<feature type="region of interest" description="Disordered" evidence="10">
    <location>
        <begin position="396"/>
        <end position="419"/>
    </location>
</feature>
<evidence type="ECO:0000256" key="1">
    <source>
        <dbReference type="ARBA" id="ARBA00004141"/>
    </source>
</evidence>
<dbReference type="InterPro" id="IPR050799">
    <property type="entry name" value="ZIP_Transporter"/>
</dbReference>
<dbReference type="GeneTree" id="ENSGT00940000157914"/>
<dbReference type="GO" id="GO:0005886">
    <property type="term" value="C:plasma membrane"/>
    <property type="evidence" value="ECO:0007669"/>
    <property type="project" value="TreeGrafter"/>
</dbReference>
<name>A0A8C5F505_GADMO</name>
<evidence type="ECO:0000256" key="2">
    <source>
        <dbReference type="ARBA" id="ARBA00006939"/>
    </source>
</evidence>
<protein>
    <recommendedName>
        <fullName evidence="7">Zinc transporter ZIP12</fullName>
    </recommendedName>
    <alternativeName>
        <fullName evidence="8">Solute carrier family 39 member 12</fullName>
    </alternativeName>
    <alternativeName>
        <fullName evidence="9">Zrt- and Irt-like protein 12</fullName>
    </alternativeName>
</protein>
<gene>
    <name evidence="14" type="primary">SLC39A12</name>
</gene>
<keyword evidence="3 11" id="KW-0812">Transmembrane</keyword>
<feature type="transmembrane region" description="Helical" evidence="11">
    <location>
        <begin position="714"/>
        <end position="734"/>
    </location>
</feature>
<proteinExistence type="inferred from homology"/>
<dbReference type="PANTHER" id="PTHR12191">
    <property type="entry name" value="SOLUTE CARRIER FAMILY 39"/>
    <property type="match status" value="1"/>
</dbReference>
<keyword evidence="4 11" id="KW-1133">Transmembrane helix</keyword>
<dbReference type="Pfam" id="PF02535">
    <property type="entry name" value="Zip"/>
    <property type="match status" value="1"/>
</dbReference>
<dbReference type="Ensembl" id="ENSGMOT00000005772.2">
    <property type="protein sequence ID" value="ENSGMOP00000005606.2"/>
    <property type="gene ID" value="ENSGMOG00000005264.2"/>
</dbReference>
<evidence type="ECO:0000256" key="6">
    <source>
        <dbReference type="ARBA" id="ARBA00034634"/>
    </source>
</evidence>
<accession>A0A8C5F505</accession>
<feature type="transmembrane region" description="Helical" evidence="11">
    <location>
        <begin position="566"/>
        <end position="583"/>
    </location>
</feature>
<dbReference type="InterPro" id="IPR003689">
    <property type="entry name" value="ZIP"/>
</dbReference>
<evidence type="ECO:0000256" key="10">
    <source>
        <dbReference type="SAM" id="MobiDB-lite"/>
    </source>
</evidence>
<reference evidence="14" key="1">
    <citation type="submission" date="2025-08" db="UniProtKB">
        <authorList>
            <consortium name="Ensembl"/>
        </authorList>
    </citation>
    <scope>IDENTIFICATION</scope>
</reference>
<feature type="transmembrane region" description="Helical" evidence="11">
    <location>
        <begin position="740"/>
        <end position="761"/>
    </location>
</feature>
<evidence type="ECO:0000259" key="12">
    <source>
        <dbReference type="Pfam" id="PF18292"/>
    </source>
</evidence>
<feature type="transmembrane region" description="Helical" evidence="11">
    <location>
        <begin position="525"/>
        <end position="546"/>
    </location>
</feature>
<dbReference type="Pfam" id="PF21116">
    <property type="entry name" value="EF-hand_Zip"/>
    <property type="match status" value="1"/>
</dbReference>
<dbReference type="GO" id="GO:0140410">
    <property type="term" value="F:monoatomic cation:bicarbonate symporter activity"/>
    <property type="evidence" value="ECO:0007669"/>
    <property type="project" value="TreeGrafter"/>
</dbReference>
<dbReference type="OrthoDB" id="200954at2759"/>
<comment type="similarity">
    <text evidence="2">Belongs to the ZIP transporter (TC 2.A.5) family.</text>
</comment>
<evidence type="ECO:0000259" key="13">
    <source>
        <dbReference type="Pfam" id="PF21116"/>
    </source>
</evidence>
<keyword evidence="5 11" id="KW-0472">Membrane</keyword>
<evidence type="ECO:0000256" key="5">
    <source>
        <dbReference type="ARBA" id="ARBA00023136"/>
    </source>
</evidence>
<evidence type="ECO:0000313" key="14">
    <source>
        <dbReference type="Ensembl" id="ENSGMOP00000005606.2"/>
    </source>
</evidence>
<evidence type="ECO:0000256" key="4">
    <source>
        <dbReference type="ARBA" id="ARBA00022989"/>
    </source>
</evidence>
<feature type="domain" description="Zinc transporter ZIP4/12 EF-hand" evidence="13">
    <location>
        <begin position="359"/>
        <end position="473"/>
    </location>
</feature>
<dbReference type="RefSeq" id="XP_030204649.1">
    <property type="nucleotide sequence ID" value="XM_030348789.1"/>
</dbReference>
<comment type="catalytic activity">
    <reaction evidence="6">
        <text>Zn(2+)(in) = Zn(2+)(out)</text>
        <dbReference type="Rhea" id="RHEA:29351"/>
        <dbReference type="ChEBI" id="CHEBI:29105"/>
    </reaction>
</comment>
<keyword evidence="15" id="KW-1185">Reference proteome</keyword>
<dbReference type="AlphaFoldDB" id="A0A8C5F505"/>
<evidence type="ECO:0000256" key="7">
    <source>
        <dbReference type="ARBA" id="ARBA00040591"/>
    </source>
</evidence>
<dbReference type="GO" id="GO:0005385">
    <property type="term" value="F:zinc ion transmembrane transporter activity"/>
    <property type="evidence" value="ECO:0007669"/>
    <property type="project" value="TreeGrafter"/>
</dbReference>
<feature type="transmembrane region" description="Helical" evidence="11">
    <location>
        <begin position="773"/>
        <end position="796"/>
    </location>
</feature>
<reference evidence="14" key="2">
    <citation type="submission" date="2025-09" db="UniProtKB">
        <authorList>
            <consortium name="Ensembl"/>
        </authorList>
    </citation>
    <scope>IDENTIFICATION</scope>
</reference>
<dbReference type="InterPro" id="IPR041137">
    <property type="entry name" value="ZIP4_N"/>
</dbReference>
<evidence type="ECO:0000256" key="11">
    <source>
        <dbReference type="SAM" id="Phobius"/>
    </source>
</evidence>
<organism evidence="14 15">
    <name type="scientific">Gadus morhua</name>
    <name type="common">Atlantic cod</name>
    <dbReference type="NCBI Taxonomy" id="8049"/>
    <lineage>
        <taxon>Eukaryota</taxon>
        <taxon>Metazoa</taxon>
        <taxon>Chordata</taxon>
        <taxon>Craniata</taxon>
        <taxon>Vertebrata</taxon>
        <taxon>Euteleostomi</taxon>
        <taxon>Actinopterygii</taxon>
        <taxon>Neopterygii</taxon>
        <taxon>Teleostei</taxon>
        <taxon>Neoteleostei</taxon>
        <taxon>Acanthomorphata</taxon>
        <taxon>Zeiogadaria</taxon>
        <taxon>Gadariae</taxon>
        <taxon>Gadiformes</taxon>
        <taxon>Gadoidei</taxon>
        <taxon>Gadidae</taxon>
        <taxon>Gadus</taxon>
    </lineage>
</organism>
<dbReference type="OMA" id="YKANNFA"/>
<feature type="transmembrane region" description="Helical" evidence="11">
    <location>
        <begin position="492"/>
        <end position="513"/>
    </location>
</feature>
<dbReference type="InterPro" id="IPR049406">
    <property type="entry name" value="ZIP4_12_EF-hand"/>
</dbReference>
<sequence>MCSLIPHCWKGGRILHGNSRELDFKPPELPAFLYFLIRRLPTTNPPSSLLPRGTEAPALVGNNDNDYVDSSPVPPVLPQAPRRCSVSPARGAVVQAKVRRCPGYRGTWALEASDQERGGEMRPARREAIHVLLLVVCLLETAPGVEGEERGYLQEALGTLGLSDPGGGPPQLQKAQLGVLSGRALRAVHCGELMGGAQDGCDQCLRPAVVLSALEDDGEVYIGEENYARVATVTLYYIIHMADLCVSNTASSSSSLSAAPPPDFSFYVLALANLSPDQEDPHLLSTAEVRSILKVINQNYQPASPRTQCVDAGHLMEEAGGKEEVLGLASSSSVSRLAAAILTHLLLGDCFSRTDLPPPAFFTDYIFQALNCTTDLHLVELEDLLHQLGVGGGGANHTNARKSRGLTGSSQEKAGPHHEEFSHQTITAADWTASCFSAYQLVDIFAMDSRSPISKDSFSHICPAIIQQLLGNACQSSEHASRAAPPTAMEKYGYSTAAVLLITLGSMFGICLISFSSCQQTYQLLLQLFVGLAVGTLSGDALLHLIPQVLGVHGGHGHGAEEGKEYLWKVLGVIAGIYGFFLLEKLFSVLVPSHGHGHSHDRPLELNCNEQSERDKSISTMQLGTVEESTDTTEQTEPSRLPPQRRPVPLLAVMVVVGDSLHNFADGLVVGAAFSSSAESGMATTVAILCHEIPHEMGDFAVLLNAGLSVKTAVLMNFLSALTAFLGLYIGLFVSTETTVQHWIFSVTAGIFLYLSLVEMLPEMNRARSERPGLQFLMQNAGLLLGWGCLLLLALYEHQLSF</sequence>
<evidence type="ECO:0000256" key="3">
    <source>
        <dbReference type="ARBA" id="ARBA00022692"/>
    </source>
</evidence>